<dbReference type="Proteomes" id="UP000000753">
    <property type="component" value="Chromosome"/>
</dbReference>
<evidence type="ECO:0000256" key="1">
    <source>
        <dbReference type="ARBA" id="ARBA00006096"/>
    </source>
</evidence>
<dbReference type="eggNOG" id="COG2027">
    <property type="taxonomic scope" value="Bacteria"/>
</dbReference>
<evidence type="ECO:0000313" key="5">
    <source>
        <dbReference type="Proteomes" id="UP000000753"/>
    </source>
</evidence>
<evidence type="ECO:0000313" key="4">
    <source>
        <dbReference type="EMBL" id="ACJ29244.1"/>
    </source>
</evidence>
<feature type="signal peptide" evidence="3">
    <location>
        <begin position="1"/>
        <end position="20"/>
    </location>
</feature>
<dbReference type="RefSeq" id="WP_020912602.1">
    <property type="nucleotide sequence ID" value="NC_011566.1"/>
</dbReference>
<comment type="similarity">
    <text evidence="1">Belongs to the peptidase S13 family.</text>
</comment>
<dbReference type="GO" id="GO:0006508">
    <property type="term" value="P:proteolysis"/>
    <property type="evidence" value="ECO:0007669"/>
    <property type="project" value="InterPro"/>
</dbReference>
<reference evidence="4 5" key="1">
    <citation type="journal article" date="2008" name="PLoS ONE">
        <title>Environmental adaptation: genomic analysis of the piezotolerant and psychrotolerant deep-sea iron reducing bacterium Shewanella piezotolerans WP3.</title>
        <authorList>
            <person name="Wang F."/>
            <person name="Wang J."/>
            <person name="Jian H."/>
            <person name="Zhang B."/>
            <person name="Li S."/>
            <person name="Wang F."/>
            <person name="Zeng X."/>
            <person name="Gao L."/>
            <person name="Bartlett D.H."/>
            <person name="Yu J."/>
            <person name="Hu S."/>
            <person name="Xiao X."/>
        </authorList>
    </citation>
    <scope>NUCLEOTIDE SEQUENCE [LARGE SCALE GENOMIC DNA]</scope>
    <source>
        <strain evidence="5">WP3 / JCM 13877</strain>
    </source>
</reference>
<evidence type="ECO:0000256" key="3">
    <source>
        <dbReference type="SAM" id="SignalP"/>
    </source>
</evidence>
<dbReference type="GO" id="GO:0009002">
    <property type="term" value="F:serine-type D-Ala-D-Ala carboxypeptidase activity"/>
    <property type="evidence" value="ECO:0007669"/>
    <property type="project" value="UniProtKB-EC"/>
</dbReference>
<dbReference type="PRINTS" id="PR00922">
    <property type="entry name" value="DADACBPTASE3"/>
</dbReference>
<dbReference type="SUPFAM" id="SSF56601">
    <property type="entry name" value="beta-lactamase/transpeptidase-like"/>
    <property type="match status" value="1"/>
</dbReference>
<dbReference type="GO" id="GO:0000270">
    <property type="term" value="P:peptidoglycan metabolic process"/>
    <property type="evidence" value="ECO:0007669"/>
    <property type="project" value="TreeGrafter"/>
</dbReference>
<evidence type="ECO:0000256" key="2">
    <source>
        <dbReference type="ARBA" id="ARBA00022801"/>
    </source>
</evidence>
<organism evidence="4 5">
    <name type="scientific">Shewanella piezotolerans (strain WP3 / JCM 13877)</name>
    <dbReference type="NCBI Taxonomy" id="225849"/>
    <lineage>
        <taxon>Bacteria</taxon>
        <taxon>Pseudomonadati</taxon>
        <taxon>Pseudomonadota</taxon>
        <taxon>Gammaproteobacteria</taxon>
        <taxon>Alteromonadales</taxon>
        <taxon>Shewanellaceae</taxon>
        <taxon>Shewanella</taxon>
    </lineage>
</organism>
<keyword evidence="2 4" id="KW-0378">Hydrolase</keyword>
<dbReference type="Gene3D" id="3.40.710.10">
    <property type="entry name" value="DD-peptidase/beta-lactamase superfamily"/>
    <property type="match status" value="1"/>
</dbReference>
<dbReference type="Gene3D" id="3.50.80.20">
    <property type="entry name" value="D-Ala-D-Ala carboxypeptidase C, peptidase S13"/>
    <property type="match status" value="1"/>
</dbReference>
<dbReference type="MEROPS" id="S13.001"/>
<dbReference type="PANTHER" id="PTHR30023:SF0">
    <property type="entry name" value="PENICILLIN-SENSITIVE CARBOXYPEPTIDASE A"/>
    <property type="match status" value="1"/>
</dbReference>
<keyword evidence="3" id="KW-0732">Signal</keyword>
<dbReference type="AlphaFoldDB" id="B8CP00"/>
<keyword evidence="4" id="KW-0645">Protease</keyword>
<sequence>MNLRKILASAILLTFSSNVAANDIKLILPDTSALTAIKYSNHQNSTKLDQNSDKMFIPASTMKLLTAIAATASLGDQFKYQTKVLAKTPIENGKIDGDVYILFSGDPTLTSLDIESLFAQLQQQGLALITGNIYLVGEEYELQHAPGRVWDDLGICYSAPVSSFIINENCFKAEFVPRLADDAGEVKIVGSEPVSIESRAVFDKSLQQPICDLTLARLENNHFRLDGCYPGSKPLKLNIAITDPARFAKDKLTQIVKNTKIVLRGQVLIASQFPAYSLSVAEHQSEPLTDLIATMLLKSDNLIADSLLKRLGQQVYGAPGTFASGSAAMKLILTQQGIDLSNAHIVDGSGLSRYNLLSANQIAEGLALVRDNPAYTNIINSLPVAGESGTLKYRKGYANVSLKGKVLAKTGSMLGVSNMAGFIKNGDKITATFVVLQNGVSPEKEPSAKPSFDVSILQQLTEQ</sequence>
<dbReference type="EMBL" id="CP000472">
    <property type="protein sequence ID" value="ACJ29244.1"/>
    <property type="molecule type" value="Genomic_DNA"/>
</dbReference>
<dbReference type="EC" id="3.4.16.4" evidence="4"/>
<keyword evidence="5" id="KW-1185">Reference proteome</keyword>
<keyword evidence="4" id="KW-0121">Carboxypeptidase</keyword>
<dbReference type="NCBIfam" id="TIGR00666">
    <property type="entry name" value="PBP4"/>
    <property type="match status" value="1"/>
</dbReference>
<proteinExistence type="inferred from homology"/>
<dbReference type="KEGG" id="swp:swp_2504"/>
<feature type="chain" id="PRO_5002870282" evidence="3">
    <location>
        <begin position="21"/>
        <end position="463"/>
    </location>
</feature>
<dbReference type="InterPro" id="IPR000667">
    <property type="entry name" value="Peptidase_S13"/>
</dbReference>
<dbReference type="PANTHER" id="PTHR30023">
    <property type="entry name" value="D-ALANYL-D-ALANINE CARBOXYPEPTIDASE"/>
    <property type="match status" value="1"/>
</dbReference>
<dbReference type="InterPro" id="IPR012338">
    <property type="entry name" value="Beta-lactam/transpept-like"/>
</dbReference>
<dbReference type="HOGENOM" id="CLU_017692_1_1_6"/>
<dbReference type="STRING" id="225849.swp_2504"/>
<dbReference type="OrthoDB" id="9802627at2"/>
<gene>
    <name evidence="4" type="ordered locus">swp_2504</name>
</gene>
<accession>B8CP00</accession>
<protein>
    <submittedName>
        <fullName evidence="4">Penicillin-binding protein 4</fullName>
        <ecNumber evidence="4">3.4.16.4</ecNumber>
    </submittedName>
</protein>
<name>B8CP00_SHEPW</name>
<dbReference type="Pfam" id="PF02113">
    <property type="entry name" value="Peptidase_S13"/>
    <property type="match status" value="1"/>
</dbReference>